<feature type="compositionally biased region" description="Basic and acidic residues" evidence="1">
    <location>
        <begin position="27"/>
        <end position="43"/>
    </location>
</feature>
<dbReference type="AlphaFoldDB" id="A0A074Z707"/>
<dbReference type="RefSeq" id="XP_009174903.1">
    <property type="nucleotide sequence ID" value="XM_009176639.1"/>
</dbReference>
<gene>
    <name evidence="3" type="ORF">T265_10307</name>
</gene>
<evidence type="ECO:0000313" key="3">
    <source>
        <dbReference type="EMBL" id="KER21357.1"/>
    </source>
</evidence>
<name>A0A074Z707_OPIVI</name>
<keyword evidence="2" id="KW-0732">Signal</keyword>
<reference evidence="3 4" key="1">
    <citation type="submission" date="2013-11" db="EMBL/GenBank/DDBJ databases">
        <title>Opisthorchis viverrini - life in the bile duct.</title>
        <authorList>
            <person name="Young N.D."/>
            <person name="Nagarajan N."/>
            <person name="Lin S.J."/>
            <person name="Korhonen P.K."/>
            <person name="Jex A.R."/>
            <person name="Hall R.S."/>
            <person name="Safavi-Hemami H."/>
            <person name="Kaewkong W."/>
            <person name="Bertrand D."/>
            <person name="Gao S."/>
            <person name="Seet Q."/>
            <person name="Wongkham S."/>
            <person name="Teh B.T."/>
            <person name="Wongkham C."/>
            <person name="Intapan P.M."/>
            <person name="Maleewong W."/>
            <person name="Yang X."/>
            <person name="Hu M."/>
            <person name="Wang Z."/>
            <person name="Hofmann A."/>
            <person name="Sternberg P.W."/>
            <person name="Tan P."/>
            <person name="Wang J."/>
            <person name="Gasser R.B."/>
        </authorList>
    </citation>
    <scope>NUCLEOTIDE SEQUENCE [LARGE SCALE GENOMIC DNA]</scope>
</reference>
<protein>
    <submittedName>
        <fullName evidence="3">Uncharacterized protein</fullName>
    </submittedName>
</protein>
<dbReference type="OrthoDB" id="10495671at2759"/>
<keyword evidence="4" id="KW-1185">Reference proteome</keyword>
<organism evidence="3 4">
    <name type="scientific">Opisthorchis viverrini</name>
    <name type="common">Southeast Asian liver fluke</name>
    <dbReference type="NCBI Taxonomy" id="6198"/>
    <lineage>
        <taxon>Eukaryota</taxon>
        <taxon>Metazoa</taxon>
        <taxon>Spiralia</taxon>
        <taxon>Lophotrochozoa</taxon>
        <taxon>Platyhelminthes</taxon>
        <taxon>Trematoda</taxon>
        <taxon>Digenea</taxon>
        <taxon>Opisthorchiida</taxon>
        <taxon>Opisthorchiata</taxon>
        <taxon>Opisthorchiidae</taxon>
        <taxon>Opisthorchis</taxon>
    </lineage>
</organism>
<feature type="region of interest" description="Disordered" evidence="1">
    <location>
        <begin position="26"/>
        <end position="85"/>
    </location>
</feature>
<feature type="compositionally biased region" description="Polar residues" evidence="1">
    <location>
        <begin position="140"/>
        <end position="151"/>
    </location>
</feature>
<evidence type="ECO:0000313" key="4">
    <source>
        <dbReference type="Proteomes" id="UP000054324"/>
    </source>
</evidence>
<feature type="chain" id="PRO_5001703987" evidence="2">
    <location>
        <begin position="25"/>
        <end position="151"/>
    </location>
</feature>
<feature type="region of interest" description="Disordered" evidence="1">
    <location>
        <begin position="110"/>
        <end position="151"/>
    </location>
</feature>
<dbReference type="Proteomes" id="UP000054324">
    <property type="component" value="Unassembled WGS sequence"/>
</dbReference>
<sequence length="151" mass="16516">MVPVYRIFIVVAVSLLVFTVTAPSQESVREKASGEKPTTKEPEEQTTALHSEDPSDKPQAAVRPVELTSNKSETVGVSEVSKEDQGGKWVFITNEELMTILQNMTRMDENSPAAVKFEGTSGTEETPTESNKKADEEQTSVKTTKATVQPE</sequence>
<evidence type="ECO:0000256" key="2">
    <source>
        <dbReference type="SAM" id="SignalP"/>
    </source>
</evidence>
<proteinExistence type="predicted"/>
<accession>A0A074Z707</accession>
<evidence type="ECO:0000256" key="1">
    <source>
        <dbReference type="SAM" id="MobiDB-lite"/>
    </source>
</evidence>
<feature type="compositionally biased region" description="Low complexity" evidence="1">
    <location>
        <begin position="118"/>
        <end position="129"/>
    </location>
</feature>
<feature type="signal peptide" evidence="2">
    <location>
        <begin position="1"/>
        <end position="24"/>
    </location>
</feature>
<dbReference type="GeneID" id="20324475"/>
<dbReference type="CTD" id="20324475"/>
<dbReference type="KEGG" id="ovi:T265_10307"/>
<dbReference type="EMBL" id="KL596973">
    <property type="protein sequence ID" value="KER21357.1"/>
    <property type="molecule type" value="Genomic_DNA"/>
</dbReference>